<evidence type="ECO:0000313" key="1">
    <source>
        <dbReference type="EMBL" id="ATV71476.1"/>
    </source>
</evidence>
<sequence length="100" mass="11665">MFIAILLINACTNSNVAFNEVEANLNQKYTNLSNEYYRMLENPIVERDRRAILSKFESFRTEVKDIKKTRKKASSNELRVLNSFIDKASINIQYLNDLAE</sequence>
<gene>
    <name evidence="1" type="ORF">CTM98_12005</name>
</gene>
<dbReference type="Proteomes" id="UP000230781">
    <property type="component" value="Chromosome"/>
</dbReference>
<dbReference type="EMBL" id="CP024704">
    <property type="protein sequence ID" value="ATV71476.1"/>
    <property type="molecule type" value="Genomic_DNA"/>
</dbReference>
<organism evidence="1 2">
    <name type="scientific">Fusobacterium pseudoperiodonticum</name>
    <dbReference type="NCBI Taxonomy" id="2663009"/>
    <lineage>
        <taxon>Bacteria</taxon>
        <taxon>Fusobacteriati</taxon>
        <taxon>Fusobacteriota</taxon>
        <taxon>Fusobacteriia</taxon>
        <taxon>Fusobacteriales</taxon>
        <taxon>Fusobacteriaceae</taxon>
        <taxon>Fusobacterium</taxon>
    </lineage>
</organism>
<dbReference type="AlphaFoldDB" id="A0A2D3PWJ6"/>
<name>A0A2D3PWJ6_9FUSO</name>
<protein>
    <submittedName>
        <fullName evidence="1">Uncharacterized protein</fullName>
    </submittedName>
</protein>
<evidence type="ECO:0000313" key="2">
    <source>
        <dbReference type="Proteomes" id="UP000230781"/>
    </source>
</evidence>
<reference evidence="1 2" key="1">
    <citation type="submission" date="2017-11" db="EMBL/GenBank/DDBJ databases">
        <title>Genome sequencing of Fusobacterium periodonticum KCOM 2555.</title>
        <authorList>
            <person name="Kook J.-K."/>
            <person name="Park S.-N."/>
            <person name="Lim Y.K."/>
        </authorList>
    </citation>
    <scope>NUCLEOTIDE SEQUENCE [LARGE SCALE GENOMIC DNA]</scope>
    <source>
        <strain evidence="1 2">KCOM 2555</strain>
    </source>
</reference>
<accession>A0A2D3PWJ6</accession>
<proteinExistence type="predicted"/>